<dbReference type="Proteomes" id="UP000807469">
    <property type="component" value="Unassembled WGS sequence"/>
</dbReference>
<organism evidence="4 5">
    <name type="scientific">Pholiota conissans</name>
    <dbReference type="NCBI Taxonomy" id="109636"/>
    <lineage>
        <taxon>Eukaryota</taxon>
        <taxon>Fungi</taxon>
        <taxon>Dikarya</taxon>
        <taxon>Basidiomycota</taxon>
        <taxon>Agaricomycotina</taxon>
        <taxon>Agaricomycetes</taxon>
        <taxon>Agaricomycetidae</taxon>
        <taxon>Agaricales</taxon>
        <taxon>Agaricineae</taxon>
        <taxon>Strophariaceae</taxon>
        <taxon>Pholiota</taxon>
    </lineage>
</organism>
<dbReference type="Gene3D" id="3.20.20.100">
    <property type="entry name" value="NADP-dependent oxidoreductase domain"/>
    <property type="match status" value="1"/>
</dbReference>
<reference evidence="4" key="1">
    <citation type="submission" date="2020-11" db="EMBL/GenBank/DDBJ databases">
        <authorList>
            <consortium name="DOE Joint Genome Institute"/>
            <person name="Ahrendt S."/>
            <person name="Riley R."/>
            <person name="Andreopoulos W."/>
            <person name="Labutti K."/>
            <person name="Pangilinan J."/>
            <person name="Ruiz-Duenas F.J."/>
            <person name="Barrasa J.M."/>
            <person name="Sanchez-Garcia M."/>
            <person name="Camarero S."/>
            <person name="Miyauchi S."/>
            <person name="Serrano A."/>
            <person name="Linde D."/>
            <person name="Babiker R."/>
            <person name="Drula E."/>
            <person name="Ayuso-Fernandez I."/>
            <person name="Pacheco R."/>
            <person name="Padilla G."/>
            <person name="Ferreira P."/>
            <person name="Barriuso J."/>
            <person name="Kellner H."/>
            <person name="Castanera R."/>
            <person name="Alfaro M."/>
            <person name="Ramirez L."/>
            <person name="Pisabarro A.G."/>
            <person name="Kuo A."/>
            <person name="Tritt A."/>
            <person name="Lipzen A."/>
            <person name="He G."/>
            <person name="Yan M."/>
            <person name="Ng V."/>
            <person name="Cullen D."/>
            <person name="Martin F."/>
            <person name="Rosso M.-N."/>
            <person name="Henrissat B."/>
            <person name="Hibbett D."/>
            <person name="Martinez A.T."/>
            <person name="Grigoriev I.V."/>
        </authorList>
    </citation>
    <scope>NUCLEOTIDE SEQUENCE</scope>
    <source>
        <strain evidence="4">CIRM-BRFM 674</strain>
    </source>
</reference>
<dbReference type="InterPro" id="IPR036812">
    <property type="entry name" value="NAD(P)_OxRdtase_dom_sf"/>
</dbReference>
<name>A0A9P6CTL8_9AGAR</name>
<evidence type="ECO:0000259" key="3">
    <source>
        <dbReference type="Pfam" id="PF00248"/>
    </source>
</evidence>
<dbReference type="AlphaFoldDB" id="A0A9P6CTL8"/>
<dbReference type="InterPro" id="IPR023210">
    <property type="entry name" value="NADP_OxRdtase_dom"/>
</dbReference>
<dbReference type="InterPro" id="IPR050523">
    <property type="entry name" value="AKR_Detox_Biosynth"/>
</dbReference>
<dbReference type="SUPFAM" id="SSF51430">
    <property type="entry name" value="NAD(P)-linked oxidoreductase"/>
    <property type="match status" value="1"/>
</dbReference>
<comment type="caution">
    <text evidence="4">The sequence shown here is derived from an EMBL/GenBank/DDBJ whole genome shotgun (WGS) entry which is preliminary data.</text>
</comment>
<dbReference type="Pfam" id="PF00248">
    <property type="entry name" value="Aldo_ket_red"/>
    <property type="match status" value="1"/>
</dbReference>
<evidence type="ECO:0000256" key="2">
    <source>
        <dbReference type="ARBA" id="ARBA00038157"/>
    </source>
</evidence>
<sequence length="154" mass="17132">MDRSFEREIIPMARSEGMALSPWNVIAGGKLRTDEEEEKCEASGEKGRAIMGMDWRRNEEEKKMSHALEKVAKEVGAKNITSVAIAYLMKKTPFVFPLVGGRKVEHLVANLEALDITLTNEHIQFLEGIIPFNPGFPSVMIVSTAQVSSTKIDI</sequence>
<comment type="similarity">
    <text evidence="2">Belongs to the aldo/keto reductase family. Aldo/keto reductase 2 subfamily.</text>
</comment>
<dbReference type="PANTHER" id="PTHR43364:SF7">
    <property type="entry name" value="NADP-DEPENDENT OXIDOREDUCTASE DOMAIN-CONTAINING PROTEIN-RELATED"/>
    <property type="match status" value="1"/>
</dbReference>
<gene>
    <name evidence="4" type="ORF">BDN70DRAFT_818932</name>
</gene>
<dbReference type="EMBL" id="MU155560">
    <property type="protein sequence ID" value="KAF9472239.1"/>
    <property type="molecule type" value="Genomic_DNA"/>
</dbReference>
<dbReference type="OrthoDB" id="48988at2759"/>
<protein>
    <submittedName>
        <fullName evidence="4">Aldo/keto reductase</fullName>
    </submittedName>
</protein>
<keyword evidence="5" id="KW-1185">Reference proteome</keyword>
<dbReference type="PANTHER" id="PTHR43364">
    <property type="entry name" value="NADH-SPECIFIC METHYLGLYOXAL REDUCTASE-RELATED"/>
    <property type="match status" value="1"/>
</dbReference>
<keyword evidence="1" id="KW-0521">NADP</keyword>
<accession>A0A9P6CTL8</accession>
<evidence type="ECO:0000256" key="1">
    <source>
        <dbReference type="ARBA" id="ARBA00022857"/>
    </source>
</evidence>
<evidence type="ECO:0000313" key="5">
    <source>
        <dbReference type="Proteomes" id="UP000807469"/>
    </source>
</evidence>
<feature type="domain" description="NADP-dependent oxidoreductase" evidence="3">
    <location>
        <begin position="3"/>
        <end position="129"/>
    </location>
</feature>
<proteinExistence type="inferred from homology"/>
<evidence type="ECO:0000313" key="4">
    <source>
        <dbReference type="EMBL" id="KAF9472239.1"/>
    </source>
</evidence>